<name>W2ZZP7_PHYNI</name>
<evidence type="ECO:0000256" key="1">
    <source>
        <dbReference type="SAM" id="MobiDB-lite"/>
    </source>
</evidence>
<dbReference type="EMBL" id="ANIY01000478">
    <property type="protein sequence ID" value="ETP52748.1"/>
    <property type="molecule type" value="Genomic_DNA"/>
</dbReference>
<dbReference type="AlphaFoldDB" id="W2ZZP7"/>
<evidence type="ECO:0000313" key="3">
    <source>
        <dbReference type="Proteomes" id="UP000018948"/>
    </source>
</evidence>
<proteinExistence type="predicted"/>
<evidence type="ECO:0000313" key="2">
    <source>
        <dbReference type="EMBL" id="ETP52748.1"/>
    </source>
</evidence>
<feature type="region of interest" description="Disordered" evidence="1">
    <location>
        <begin position="1"/>
        <end position="51"/>
    </location>
</feature>
<reference evidence="2 3" key="1">
    <citation type="submission" date="2013-11" db="EMBL/GenBank/DDBJ databases">
        <title>The Genome Sequence of Phytophthora parasitica P10297.</title>
        <authorList>
            <consortium name="The Broad Institute Genomics Platform"/>
            <person name="Russ C."/>
            <person name="Tyler B."/>
            <person name="Panabieres F."/>
            <person name="Shan W."/>
            <person name="Tripathy S."/>
            <person name="Grunwald N."/>
            <person name="Machado M."/>
            <person name="Johnson C.S."/>
            <person name="Walker B."/>
            <person name="Young S.K."/>
            <person name="Zeng Q."/>
            <person name="Gargeya S."/>
            <person name="Fitzgerald M."/>
            <person name="Haas B."/>
            <person name="Abouelleil A."/>
            <person name="Allen A.W."/>
            <person name="Alvarado L."/>
            <person name="Arachchi H.M."/>
            <person name="Berlin A.M."/>
            <person name="Chapman S.B."/>
            <person name="Gainer-Dewar J."/>
            <person name="Goldberg J."/>
            <person name="Griggs A."/>
            <person name="Gujja S."/>
            <person name="Hansen M."/>
            <person name="Howarth C."/>
            <person name="Imamovic A."/>
            <person name="Ireland A."/>
            <person name="Larimer J."/>
            <person name="McCowan C."/>
            <person name="Murphy C."/>
            <person name="Pearson M."/>
            <person name="Poon T.W."/>
            <person name="Priest M."/>
            <person name="Roberts A."/>
            <person name="Saif S."/>
            <person name="Shea T."/>
            <person name="Sisk P."/>
            <person name="Sykes S."/>
            <person name="Wortman J."/>
            <person name="Nusbaum C."/>
            <person name="Birren B."/>
        </authorList>
    </citation>
    <scope>NUCLEOTIDE SEQUENCE [LARGE SCALE GENOMIC DNA]</scope>
    <source>
        <strain evidence="2 3">P10297</strain>
    </source>
</reference>
<organism evidence="2 3">
    <name type="scientific">Phytophthora nicotianae P10297</name>
    <dbReference type="NCBI Taxonomy" id="1317064"/>
    <lineage>
        <taxon>Eukaryota</taxon>
        <taxon>Sar</taxon>
        <taxon>Stramenopiles</taxon>
        <taxon>Oomycota</taxon>
        <taxon>Peronosporomycetes</taxon>
        <taxon>Peronosporales</taxon>
        <taxon>Peronosporaceae</taxon>
        <taxon>Phytophthora</taxon>
    </lineage>
</organism>
<gene>
    <name evidence="2" type="ORF">F442_02286</name>
</gene>
<dbReference type="Proteomes" id="UP000018948">
    <property type="component" value="Unassembled WGS sequence"/>
</dbReference>
<protein>
    <submittedName>
        <fullName evidence="2">Uncharacterized protein</fullName>
    </submittedName>
</protein>
<accession>W2ZZP7</accession>
<sequence>MYADAQWASDVNNTISVSKRATQDSGDQTEDGFLKKQPVAKSSTGGVAVAD</sequence>
<feature type="compositionally biased region" description="Polar residues" evidence="1">
    <location>
        <begin position="9"/>
        <end position="26"/>
    </location>
</feature>
<comment type="caution">
    <text evidence="2">The sequence shown here is derived from an EMBL/GenBank/DDBJ whole genome shotgun (WGS) entry which is preliminary data.</text>
</comment>